<comment type="caution">
    <text evidence="2">The sequence shown here is derived from an EMBL/GenBank/DDBJ whole genome shotgun (WGS) entry which is preliminary data.</text>
</comment>
<proteinExistence type="predicted"/>
<protein>
    <submittedName>
        <fullName evidence="2">Uncharacterized protein</fullName>
    </submittedName>
</protein>
<evidence type="ECO:0000313" key="2">
    <source>
        <dbReference type="EMBL" id="GEY87667.1"/>
    </source>
</evidence>
<gene>
    <name evidence="2" type="ORF">Tci_459641</name>
</gene>
<dbReference type="AlphaFoldDB" id="A0A699HZ27"/>
<name>A0A699HZ27_TANCI</name>
<dbReference type="EMBL" id="BKCJ010218271">
    <property type="protein sequence ID" value="GEY87667.1"/>
    <property type="molecule type" value="Genomic_DNA"/>
</dbReference>
<accession>A0A699HZ27</accession>
<evidence type="ECO:0000256" key="1">
    <source>
        <dbReference type="SAM" id="MobiDB-lite"/>
    </source>
</evidence>
<reference evidence="2" key="1">
    <citation type="journal article" date="2019" name="Sci. Rep.">
        <title>Draft genome of Tanacetum cinerariifolium, the natural source of mosquito coil.</title>
        <authorList>
            <person name="Yamashiro T."/>
            <person name="Shiraishi A."/>
            <person name="Satake H."/>
            <person name="Nakayama K."/>
        </authorList>
    </citation>
    <scope>NUCLEOTIDE SEQUENCE</scope>
</reference>
<sequence length="187" mass="21247">MSLESFQPPVGRADIREPILETTQKLPVIKGKGEGIATNEQAALSLLDLRKPKKRSTTDQYIFQRQALATAEASTRPSTQPEDDTSANVVRDTPSPADVELMLIRKRLTVKIPLKFWMLVKNEVKMFLTQLLLRNEQLNLKKAMLDQTLVKHPSLDLRQSKNSWKKTGLDQTVDKVMWLLLDQTLSP</sequence>
<organism evidence="2">
    <name type="scientific">Tanacetum cinerariifolium</name>
    <name type="common">Dalmatian daisy</name>
    <name type="synonym">Chrysanthemum cinerariifolium</name>
    <dbReference type="NCBI Taxonomy" id="118510"/>
    <lineage>
        <taxon>Eukaryota</taxon>
        <taxon>Viridiplantae</taxon>
        <taxon>Streptophyta</taxon>
        <taxon>Embryophyta</taxon>
        <taxon>Tracheophyta</taxon>
        <taxon>Spermatophyta</taxon>
        <taxon>Magnoliopsida</taxon>
        <taxon>eudicotyledons</taxon>
        <taxon>Gunneridae</taxon>
        <taxon>Pentapetalae</taxon>
        <taxon>asterids</taxon>
        <taxon>campanulids</taxon>
        <taxon>Asterales</taxon>
        <taxon>Asteraceae</taxon>
        <taxon>Asteroideae</taxon>
        <taxon>Anthemideae</taxon>
        <taxon>Anthemidinae</taxon>
        <taxon>Tanacetum</taxon>
    </lineage>
</organism>
<feature type="region of interest" description="Disordered" evidence="1">
    <location>
        <begin position="69"/>
        <end position="92"/>
    </location>
</feature>